<reference evidence="2" key="1">
    <citation type="submission" date="2010-07" db="EMBL/GenBank/DDBJ databases">
        <authorList>
            <person name="Muzny D."/>
            <person name="Qin X."/>
            <person name="Deng J."/>
            <person name="Jiang H."/>
            <person name="Liu Y."/>
            <person name="Qu J."/>
            <person name="Song X.-Z."/>
            <person name="Zhang L."/>
            <person name="Thornton R."/>
            <person name="Coyle M."/>
            <person name="Francisco L."/>
            <person name="Jackson L."/>
            <person name="Javaid M."/>
            <person name="Korchina V."/>
            <person name="Kovar C."/>
            <person name="Mata R."/>
            <person name="Mathew T."/>
            <person name="Ngo R."/>
            <person name="Nguyen L."/>
            <person name="Nguyen N."/>
            <person name="Okwuonu G."/>
            <person name="Ongeri F."/>
            <person name="Pham C."/>
            <person name="Simmons D."/>
            <person name="Wilczek-Boney K."/>
            <person name="Hale W."/>
            <person name="Jakkamsetti A."/>
            <person name="Pham P."/>
            <person name="Ruth R."/>
            <person name="San Lucas F."/>
            <person name="Warren J."/>
            <person name="Zhang J."/>
            <person name="Zhao Z."/>
            <person name="Zhou C."/>
            <person name="Zhu D."/>
            <person name="Lee S."/>
            <person name="Bess C."/>
            <person name="Blankenburg K."/>
            <person name="Forbes L."/>
            <person name="Fu Q."/>
            <person name="Gubbala S."/>
            <person name="Hirani K."/>
            <person name="Jayaseelan J.C."/>
            <person name="Lara F."/>
            <person name="Munidasa M."/>
            <person name="Palculict T."/>
            <person name="Patil S."/>
            <person name="Pu L.-L."/>
            <person name="Saada N."/>
            <person name="Tang L."/>
            <person name="Weissenberger G."/>
            <person name="Zhu Y."/>
            <person name="Hemphill L."/>
            <person name="Shang Y."/>
            <person name="Youmans B."/>
            <person name="Ayvaz T."/>
            <person name="Ross M."/>
            <person name="Santibanez J."/>
            <person name="Aqrawi P."/>
            <person name="Gross S."/>
            <person name="Joshi V."/>
            <person name="Fowler G."/>
            <person name="Nazareth L."/>
            <person name="Reid J."/>
            <person name="Worley K."/>
            <person name="Petrosino J."/>
            <person name="Highlander S."/>
            <person name="Gibbs R."/>
        </authorList>
    </citation>
    <scope>NUCLEOTIDE SEQUENCE [LARGE SCALE GENOMIC DNA]</scope>
    <source>
        <strain evidence="2">DSM 20284</strain>
    </source>
</reference>
<proteinExistence type="predicted"/>
<sequence length="274" mass="30613">MSDDVVIQRDNEVIHLKDWGVRVISFDPSSANSVHETTQVGIYGTQTTSSKVGELTLTLVFDFLAGDKYDFELIRLKLLGLFATPGAFYIWSTRVPYLRWKVAVQGSVNIPRYESSDVASNDITVTMVCSDGYAESVATTLDPLTSTGKWGLGMNLTKNPKPEYQFTNTNSFRFFNASNIPLLAEERPVKIHFNGVVGKSLSITNKTTGQTLTINHALKKTDKLVIEGLVPYINGTQIYKDCNHAYLDFMRGWNDIAISGASDFTISFETHFYY</sequence>
<dbReference type="Proteomes" id="UP000004470">
    <property type="component" value="Unassembled WGS sequence"/>
</dbReference>
<feature type="domain" description="Siphovirus-type tail component RIFT-related" evidence="1">
    <location>
        <begin position="25"/>
        <end position="129"/>
    </location>
</feature>
<evidence type="ECO:0000313" key="2">
    <source>
        <dbReference type="EMBL" id="EFL96246.1"/>
    </source>
</evidence>
<evidence type="ECO:0000259" key="1">
    <source>
        <dbReference type="Pfam" id="PF05709"/>
    </source>
</evidence>
<protein>
    <recommendedName>
        <fullName evidence="1">Siphovirus-type tail component RIFT-related domain-containing protein</fullName>
    </recommendedName>
</protein>
<dbReference type="InterPro" id="IPR008841">
    <property type="entry name" value="Siphovirus-type_tail_N"/>
</dbReference>
<comment type="caution">
    <text evidence="2">The sequence shown here is derived from an EMBL/GenBank/DDBJ whole genome shotgun (WGS) entry which is preliminary data.</text>
</comment>
<keyword evidence="3" id="KW-1185">Reference proteome</keyword>
<dbReference type="eggNOG" id="ENOG50333IU">
    <property type="taxonomic scope" value="Bacteria"/>
</dbReference>
<dbReference type="RefSeq" id="WP_004165789.1">
    <property type="nucleotide sequence ID" value="NZ_GL397067.1"/>
</dbReference>
<evidence type="ECO:0000313" key="3">
    <source>
        <dbReference type="Proteomes" id="UP000004470"/>
    </source>
</evidence>
<gene>
    <name evidence="2" type="ORF">HMPREF0623_0297</name>
</gene>
<dbReference type="Pfam" id="PF05709">
    <property type="entry name" value="Sipho_tail"/>
    <property type="match status" value="1"/>
</dbReference>
<name>E0NDC5_PEDAC</name>
<dbReference type="AlphaFoldDB" id="E0NDC5"/>
<dbReference type="HOGENOM" id="CLU_084407_0_0_9"/>
<dbReference type="EMBL" id="AEEG01000002">
    <property type="protein sequence ID" value="EFL96246.1"/>
    <property type="molecule type" value="Genomic_DNA"/>
</dbReference>
<accession>E0NDC5</accession>
<dbReference type="GeneID" id="29744800"/>
<organism evidence="2 3">
    <name type="scientific">Pediococcus acidilactici DSM 20284</name>
    <dbReference type="NCBI Taxonomy" id="862514"/>
    <lineage>
        <taxon>Bacteria</taxon>
        <taxon>Bacillati</taxon>
        <taxon>Bacillota</taxon>
        <taxon>Bacilli</taxon>
        <taxon>Lactobacillales</taxon>
        <taxon>Lactobacillaceae</taxon>
        <taxon>Pediococcus</taxon>
        <taxon>Pediococcus acidilactici group</taxon>
    </lineage>
</organism>